<gene>
    <name evidence="1" type="ORF">SAMN04489747_2209</name>
</gene>
<evidence type="ECO:0000313" key="1">
    <source>
        <dbReference type="EMBL" id="SDD98433.1"/>
    </source>
</evidence>
<dbReference type="OrthoDB" id="9757939at2"/>
<protein>
    <submittedName>
        <fullName evidence="1">Uncharacterized protein</fullName>
    </submittedName>
</protein>
<dbReference type="SUPFAM" id="SSF48208">
    <property type="entry name" value="Six-hairpin glycosidases"/>
    <property type="match status" value="2"/>
</dbReference>
<dbReference type="RefSeq" id="WP_090593364.1">
    <property type="nucleotide sequence ID" value="NZ_LT629688.1"/>
</dbReference>
<accession>A0A1G6Z826</accession>
<name>A0A1G6Z826_9ACTN</name>
<reference evidence="1 2" key="1">
    <citation type="submission" date="2016-10" db="EMBL/GenBank/DDBJ databases">
        <authorList>
            <person name="de Groot N.N."/>
        </authorList>
    </citation>
    <scope>NUCLEOTIDE SEQUENCE [LARGE SCALE GENOMIC DNA]</scope>
    <source>
        <strain evidence="1 2">MON 2.2</strain>
    </source>
</reference>
<sequence>MPARLSINPSPTGATIGFTAAAGQQLDIDQPVVVQLLGGTAQSFGYDGVEGNAERGWVAVARPTLADGTRLVVTDQYRLIDDDTLGIERQGAVAETGTADGLRIAFSTRTAVHGAREADWQFFIPGTLYNRNDNDGDGVEDYLGTYVQDVRDDKNGILGVLARDPGSGSTFTMARLNKPTFDTAVTPDQLSERYFVQETDIGSLGLAPVEEHQVALRGSFPFSEEYSFCLDTDGSGWAGYLPMRTGVAAELHYELRATHSVDLTEAIWEFYENQRTNLATIRPDPDVTLEESLEHRQLLTQLYYRNWEPEENAKEPAGYLVHFSPRTGKTLGSLLEFGFSGDQALLAYVQTVWGQQKGVPLYAQRAARVLDFFVDHCQLPNGFSHGIYDPLNDQFTHWFTGILMPFQYAEDESAVRRYVGKQIADALMPIARELRDQQGNYLRTMCESVYPLLLTYLRTGQTRDSWRAAGERFGAFLLDTQADDGSWFRAYAPDGTGLTSPAAWFGASYQEQKSGTIFPIPVLALLHQITGDDRYRQAAARAADFIIDTFVDPVAYMGGLNDTTHIKSVKTDSVGVMFLMRSLLKAHQLTGAPRHLAAAVKAAKILASWVYLWDVPMPPGTLLDQAGFKSTGWAGCDVIAGGTYLDNEFLEFTGDLANVAVLADMPALLDIAELVEHGMQHAVSTPRNDHGYVAPGIQCEGVLTSYWLSAPDTTEFSGAVNKVKGDDNDTCNALINGQAAYGLYDLMDSFGTTDFAQIRHTAWPAT</sequence>
<organism evidence="1 2">
    <name type="scientific">Auraticoccus monumenti</name>
    <dbReference type="NCBI Taxonomy" id="675864"/>
    <lineage>
        <taxon>Bacteria</taxon>
        <taxon>Bacillati</taxon>
        <taxon>Actinomycetota</taxon>
        <taxon>Actinomycetes</taxon>
        <taxon>Propionibacteriales</taxon>
        <taxon>Propionibacteriaceae</taxon>
        <taxon>Auraticoccus</taxon>
    </lineage>
</organism>
<dbReference type="AlphaFoldDB" id="A0A1G6Z826"/>
<dbReference type="EMBL" id="LT629688">
    <property type="protein sequence ID" value="SDD98433.1"/>
    <property type="molecule type" value="Genomic_DNA"/>
</dbReference>
<evidence type="ECO:0000313" key="2">
    <source>
        <dbReference type="Proteomes" id="UP000198546"/>
    </source>
</evidence>
<proteinExistence type="predicted"/>
<dbReference type="InterPro" id="IPR008928">
    <property type="entry name" value="6-hairpin_glycosidase_sf"/>
</dbReference>
<dbReference type="GO" id="GO:0005975">
    <property type="term" value="P:carbohydrate metabolic process"/>
    <property type="evidence" value="ECO:0007669"/>
    <property type="project" value="InterPro"/>
</dbReference>
<dbReference type="STRING" id="675864.SAMN04489747_2209"/>
<keyword evidence="2" id="KW-1185">Reference proteome</keyword>
<dbReference type="Proteomes" id="UP000198546">
    <property type="component" value="Chromosome i"/>
</dbReference>